<dbReference type="InterPro" id="IPR006771">
    <property type="entry name" value="CetA-like"/>
</dbReference>
<dbReference type="AlphaFoldDB" id="A0A163JNR1"/>
<protein>
    <submittedName>
        <fullName evidence="2">Uncharacterized protein</fullName>
    </submittedName>
</protein>
<name>A0A163JNR1_DIDRA</name>
<feature type="compositionally biased region" description="Basic and acidic residues" evidence="1">
    <location>
        <begin position="292"/>
        <end position="305"/>
    </location>
</feature>
<sequence length="722" mass="79500">MQARANGGGECEDTQDLASTRAQLLRELTAQKKMVLDSEQQLQYEEDFQTHGLFEDLEKSLDPARRIMEMLDSSDGQTRNFAPLNQVKIVGNTVHNAAVDKDSQQPPTESKNMSHPMSVDLDVLFACELDTAAELEPSLTPKFCPVASVSTADTTLYDDETGGASLINDELIGGPVADTGLPFGMHVDTYAEDTIKSLLRERDSWKAGAEKHSKAYEDLERRVYRNAIVGADLPTDIIGRLNLLESATDHYRVKNRTLRESLSVAENKIVALQNEIAGQKNRLKGAGKKVRNAKDAAGKQEEKAKAATHHQQLRTTSERRMKQERNEAVAEAQSLKKLCKDLQADLEVERSGRPHLRKGNTTSDTTTAVIPIELSIYRGDFLKLSNDLDANQFTITEQMQRWYEDCVNPQVVGANYASNQEEGVVAVKLNKLYADLVELVDGHQEAGAEHDGPRSKHTLEPICLAATATRHGHHHFHQPRGIHLTRGVDDVIDSIKNKTDEVADKISDAVDSVLARVESWVIPATCPWKIHWPLPDTPMPTVDNVDIPQLSLFPRPDSTSNTLTIYNFCDYDLFFEPHVGNTLAEIGHIPAGGKLDRPFESAPEGSGINLKVSKTEGDYSKPVQIEYAVSAGTVWYDISLIDCLGRTDGMRNGDTTACAGHEAGLQMGPAKDALSFQCGAGAWCDDQAYLYEENLCKKSNPNSACSADKGMAVEFCASNRKL</sequence>
<dbReference type="Pfam" id="PF04681">
    <property type="entry name" value="Bys1"/>
    <property type="match status" value="1"/>
</dbReference>
<proteinExistence type="predicted"/>
<dbReference type="Proteomes" id="UP000076837">
    <property type="component" value="Unassembled WGS sequence"/>
</dbReference>
<reference evidence="2 3" key="1">
    <citation type="journal article" date="2016" name="Sci. Rep.">
        <title>Draft genome sequencing and secretome analysis of fungal phytopathogen Ascochyta rabiei provides insight into the necrotrophic effector repertoire.</title>
        <authorList>
            <person name="Verma S."/>
            <person name="Gazara R.K."/>
            <person name="Nizam S."/>
            <person name="Parween S."/>
            <person name="Chattopadhyay D."/>
            <person name="Verma P.K."/>
        </authorList>
    </citation>
    <scope>NUCLEOTIDE SEQUENCE [LARGE SCALE GENOMIC DNA]</scope>
    <source>
        <strain evidence="2 3">ArDII</strain>
    </source>
</reference>
<accession>A0A163JNR1</accession>
<feature type="region of interest" description="Disordered" evidence="1">
    <location>
        <begin position="283"/>
        <end position="323"/>
    </location>
</feature>
<organism evidence="2 3">
    <name type="scientific">Didymella rabiei</name>
    <name type="common">Chickpea ascochyta blight fungus</name>
    <name type="synonym">Mycosphaerella rabiei</name>
    <dbReference type="NCBI Taxonomy" id="5454"/>
    <lineage>
        <taxon>Eukaryota</taxon>
        <taxon>Fungi</taxon>
        <taxon>Dikarya</taxon>
        <taxon>Ascomycota</taxon>
        <taxon>Pezizomycotina</taxon>
        <taxon>Dothideomycetes</taxon>
        <taxon>Pleosporomycetidae</taxon>
        <taxon>Pleosporales</taxon>
        <taxon>Pleosporineae</taxon>
        <taxon>Didymellaceae</taxon>
        <taxon>Ascochyta</taxon>
    </lineage>
</organism>
<evidence type="ECO:0000313" key="2">
    <source>
        <dbReference type="EMBL" id="KZM26478.1"/>
    </source>
</evidence>
<evidence type="ECO:0000313" key="3">
    <source>
        <dbReference type="Proteomes" id="UP000076837"/>
    </source>
</evidence>
<comment type="caution">
    <text evidence="2">The sequence shown here is derived from an EMBL/GenBank/DDBJ whole genome shotgun (WGS) entry which is preliminary data.</text>
</comment>
<dbReference type="EMBL" id="JYNV01000103">
    <property type="protein sequence ID" value="KZM26478.1"/>
    <property type="molecule type" value="Genomic_DNA"/>
</dbReference>
<evidence type="ECO:0000256" key="1">
    <source>
        <dbReference type="SAM" id="MobiDB-lite"/>
    </source>
</evidence>
<keyword evidence="3" id="KW-1185">Reference proteome</keyword>
<gene>
    <name evidence="2" type="ORF">ST47_g2369</name>
</gene>